<reference evidence="1 2" key="1">
    <citation type="submission" date="2018-06" db="EMBL/GenBank/DDBJ databases">
        <title>Genomic Encyclopedia of Type Strains, Phase III (KMG-III): the genomes of soil and plant-associated and newly described type strains.</title>
        <authorList>
            <person name="Whitman W."/>
        </authorList>
    </citation>
    <scope>NUCLEOTIDE SEQUENCE [LARGE SCALE GENOMIC DNA]</scope>
    <source>
        <strain evidence="1 2">JA737</strain>
    </source>
</reference>
<sequence>MSDNTEAQQHGLSEQFERLDDVEKRIVFAAIAGLENKQHDSQLICDAALDLARRHWAGEDLSLNDILALHGPAPTEAEAMLKGGDQ</sequence>
<dbReference type="Proteomes" id="UP000247727">
    <property type="component" value="Unassembled WGS sequence"/>
</dbReference>
<accession>A0A318UG38</accession>
<gene>
    <name evidence="1" type="ORF">C8J30_102332</name>
</gene>
<dbReference type="AlphaFoldDB" id="A0A318UG38"/>
<protein>
    <submittedName>
        <fullName evidence="1">Uncharacterized protein</fullName>
    </submittedName>
</protein>
<comment type="caution">
    <text evidence="1">The sequence shown here is derived from an EMBL/GenBank/DDBJ whole genome shotgun (WGS) entry which is preliminary data.</text>
</comment>
<keyword evidence="2" id="KW-1185">Reference proteome</keyword>
<organism evidence="1 2">
    <name type="scientific">Rhodobacter viridis</name>
    <dbReference type="NCBI Taxonomy" id="1054202"/>
    <lineage>
        <taxon>Bacteria</taxon>
        <taxon>Pseudomonadati</taxon>
        <taxon>Pseudomonadota</taxon>
        <taxon>Alphaproteobacteria</taxon>
        <taxon>Rhodobacterales</taxon>
        <taxon>Rhodobacter group</taxon>
        <taxon>Rhodobacter</taxon>
    </lineage>
</organism>
<evidence type="ECO:0000313" key="2">
    <source>
        <dbReference type="Proteomes" id="UP000247727"/>
    </source>
</evidence>
<dbReference type="OrthoDB" id="459617at2"/>
<proteinExistence type="predicted"/>
<evidence type="ECO:0000313" key="1">
    <source>
        <dbReference type="EMBL" id="PYF12017.1"/>
    </source>
</evidence>
<name>A0A318UG38_9RHOB</name>
<dbReference type="RefSeq" id="WP_110804603.1">
    <property type="nucleotide sequence ID" value="NZ_QJTK01000002.1"/>
</dbReference>
<dbReference type="EMBL" id="QJTK01000002">
    <property type="protein sequence ID" value="PYF12017.1"/>
    <property type="molecule type" value="Genomic_DNA"/>
</dbReference>